<evidence type="ECO:0000313" key="2">
    <source>
        <dbReference type="Proteomes" id="UP000000391"/>
    </source>
</evidence>
<dbReference type="HOGENOM" id="CLU_2044411_0_0_2"/>
<dbReference type="Proteomes" id="UP000000391">
    <property type="component" value="Plasmid pMETEV01"/>
</dbReference>
<dbReference type="KEGG" id="mev:Metev_2354"/>
<organism evidence="1 2">
    <name type="scientific">Methanohalobium evestigatum (strain ATCC BAA-1072 / DSM 3721 / NBRC 107634 / OCM 161 / Z-7303)</name>
    <dbReference type="NCBI Taxonomy" id="644295"/>
    <lineage>
        <taxon>Archaea</taxon>
        <taxon>Methanobacteriati</taxon>
        <taxon>Methanobacteriota</taxon>
        <taxon>Stenosarchaea group</taxon>
        <taxon>Methanomicrobia</taxon>
        <taxon>Methanosarcinales</taxon>
        <taxon>Methanosarcinaceae</taxon>
        <taxon>Methanohalobium</taxon>
    </lineage>
</organism>
<evidence type="ECO:0008006" key="3">
    <source>
        <dbReference type="Google" id="ProtNLM"/>
    </source>
</evidence>
<keyword evidence="2" id="KW-1185">Reference proteome</keyword>
<dbReference type="AlphaFoldDB" id="D7EC42"/>
<gene>
    <name evidence="1" type="ordered locus">Metev_2354</name>
</gene>
<protein>
    <recommendedName>
        <fullName evidence="3">CARDB domain-containing protein</fullName>
    </recommendedName>
</protein>
<proteinExistence type="predicted"/>
<reference evidence="1 2" key="1">
    <citation type="submission" date="2010-06" db="EMBL/GenBank/DDBJ databases">
        <title>Complete sequence plasmid of Methanohalobium evestigatum Z-7303.</title>
        <authorList>
            <consortium name="US DOE Joint Genome Institute"/>
            <person name="Lucas S."/>
            <person name="Copeland A."/>
            <person name="Lapidus A."/>
            <person name="Cheng J.-F."/>
            <person name="Bruce D."/>
            <person name="Goodwin L."/>
            <person name="Pitluck S."/>
            <person name="Saunders E."/>
            <person name="Detter J.C."/>
            <person name="Han C."/>
            <person name="Tapia R."/>
            <person name="Land M."/>
            <person name="Hauser L."/>
            <person name="Kyrpides N."/>
            <person name="Mikhailova N."/>
            <person name="Sieprawska-Lupa M."/>
            <person name="Whitman W.B."/>
            <person name="Anderson I."/>
            <person name="Woyke T."/>
        </authorList>
    </citation>
    <scope>NUCLEOTIDE SEQUENCE [LARGE SCALE GENOMIC DNA]</scope>
    <source>
        <strain evidence="2">ATCC BAA-1072 / DSM 3721 / NBRC 107634 / OCM 161 / Z-7303</strain>
        <plasmid evidence="2">Plasmid pMETEV01</plasmid>
    </source>
</reference>
<dbReference type="EMBL" id="CP002070">
    <property type="protein sequence ID" value="ADI75164.1"/>
    <property type="molecule type" value="Genomic_DNA"/>
</dbReference>
<keyword evidence="1" id="KW-0614">Plasmid</keyword>
<geneLocation type="plasmid" evidence="1 2">
    <name>pMETEV01</name>
</geneLocation>
<evidence type="ECO:0000313" key="1">
    <source>
        <dbReference type="EMBL" id="ADI75164.1"/>
    </source>
</evidence>
<accession>D7EC42</accession>
<dbReference type="PROSITE" id="PS51257">
    <property type="entry name" value="PROKAR_LIPOPROTEIN"/>
    <property type="match status" value="1"/>
</dbReference>
<name>D7EC42_METEZ</name>
<sequence length="120" mass="13120" precursor="true">MNYKFLVVMAIALISLLTAGCTEQVVQEISEPNIKLSSWNHDNDASLSKGVVTDVTYTLYNSGDADGVVDVVIVNGKNEVLARSSEYIRANSRVTNTLEADTSIDNEKIGIKLKNQRKAD</sequence>